<dbReference type="InterPro" id="IPR029063">
    <property type="entry name" value="SAM-dependent_MTases_sf"/>
</dbReference>
<keyword evidence="2" id="KW-0808">Transferase</keyword>
<dbReference type="InterPro" id="IPR016651">
    <property type="entry name" value="LCMT1"/>
</dbReference>
<comment type="caution">
    <text evidence="2">The sequence shown here is derived from an EMBL/GenBank/DDBJ whole genome shotgun (WGS) entry which is preliminary data.</text>
</comment>
<keyword evidence="1" id="KW-0949">S-adenosyl-L-methionine</keyword>
<reference evidence="2 3" key="1">
    <citation type="submission" date="2023-05" db="EMBL/GenBank/DDBJ databases">
        <title>B98-5 Cell Line De Novo Hybrid Assembly: An Optical Mapping Approach.</title>
        <authorList>
            <person name="Kananen K."/>
            <person name="Auerbach J.A."/>
            <person name="Kautto E."/>
            <person name="Blachly J.S."/>
        </authorList>
    </citation>
    <scope>NUCLEOTIDE SEQUENCE [LARGE SCALE GENOMIC DNA]</scope>
    <source>
        <strain evidence="2">B95-8</strain>
        <tissue evidence="2">Cell line</tissue>
    </source>
</reference>
<gene>
    <name evidence="2" type="primary">LCMT1</name>
    <name evidence="2" type="ORF">P7K49_023185</name>
</gene>
<dbReference type="Proteomes" id="UP001266305">
    <property type="component" value="Unassembled WGS sequence"/>
</dbReference>
<proteinExistence type="predicted"/>
<dbReference type="GO" id="GO:0008168">
    <property type="term" value="F:methyltransferase activity"/>
    <property type="evidence" value="ECO:0007669"/>
    <property type="project" value="UniProtKB-KW"/>
</dbReference>
<evidence type="ECO:0000256" key="1">
    <source>
        <dbReference type="ARBA" id="ARBA00022691"/>
    </source>
</evidence>
<dbReference type="Gene3D" id="3.40.50.150">
    <property type="entry name" value="Vaccinia Virus protein VP39"/>
    <property type="match status" value="1"/>
</dbReference>
<keyword evidence="2" id="KW-0489">Methyltransferase</keyword>
<feature type="non-terminal residue" evidence="2">
    <location>
        <position position="64"/>
    </location>
</feature>
<dbReference type="EMBL" id="JASSZA010000011">
    <property type="protein sequence ID" value="KAK2097734.1"/>
    <property type="molecule type" value="Genomic_DNA"/>
</dbReference>
<organism evidence="2 3">
    <name type="scientific">Saguinus oedipus</name>
    <name type="common">Cotton-top tamarin</name>
    <name type="synonym">Oedipomidas oedipus</name>
    <dbReference type="NCBI Taxonomy" id="9490"/>
    <lineage>
        <taxon>Eukaryota</taxon>
        <taxon>Metazoa</taxon>
        <taxon>Chordata</taxon>
        <taxon>Craniata</taxon>
        <taxon>Vertebrata</taxon>
        <taxon>Euteleostomi</taxon>
        <taxon>Mammalia</taxon>
        <taxon>Eutheria</taxon>
        <taxon>Euarchontoglires</taxon>
        <taxon>Primates</taxon>
        <taxon>Haplorrhini</taxon>
        <taxon>Platyrrhini</taxon>
        <taxon>Cebidae</taxon>
        <taxon>Callitrichinae</taxon>
        <taxon>Saguinus</taxon>
    </lineage>
</organism>
<accession>A0ABQ9ULR1</accession>
<sequence length="64" mass="7319">VNMGDRFGQIMIENLRRRQCDLAGVETCKSLESQKERLLSNGWETASAVNMMELYSRLPRAEVS</sequence>
<name>A0ABQ9ULR1_SAGOE</name>
<keyword evidence="3" id="KW-1185">Reference proteome</keyword>
<evidence type="ECO:0000313" key="3">
    <source>
        <dbReference type="Proteomes" id="UP001266305"/>
    </source>
</evidence>
<dbReference type="SUPFAM" id="SSF53335">
    <property type="entry name" value="S-adenosyl-L-methionine-dependent methyltransferases"/>
    <property type="match status" value="1"/>
</dbReference>
<dbReference type="PANTHER" id="PTHR13600:SF33">
    <property type="entry name" value="LEUCINE CARBOXYL METHYLTRANSFERASE 1"/>
    <property type="match status" value="1"/>
</dbReference>
<protein>
    <submittedName>
        <fullName evidence="2">Leucine carboxyl methyltransferase 1</fullName>
    </submittedName>
</protein>
<feature type="non-terminal residue" evidence="2">
    <location>
        <position position="1"/>
    </location>
</feature>
<evidence type="ECO:0000313" key="2">
    <source>
        <dbReference type="EMBL" id="KAK2097734.1"/>
    </source>
</evidence>
<dbReference type="GO" id="GO:0032259">
    <property type="term" value="P:methylation"/>
    <property type="evidence" value="ECO:0007669"/>
    <property type="project" value="UniProtKB-KW"/>
</dbReference>
<dbReference type="PANTHER" id="PTHR13600">
    <property type="entry name" value="LEUCINE CARBOXYL METHYLTRANSFERASE"/>
    <property type="match status" value="1"/>
</dbReference>